<evidence type="ECO:0000259" key="1">
    <source>
        <dbReference type="Pfam" id="PF07728"/>
    </source>
</evidence>
<protein>
    <submittedName>
        <fullName evidence="2">Dynein-related subfamily AAA family protein</fullName>
    </submittedName>
</protein>
<dbReference type="Pfam" id="PF07728">
    <property type="entry name" value="AAA_5"/>
    <property type="match status" value="1"/>
</dbReference>
<dbReference type="GO" id="GO:0016887">
    <property type="term" value="F:ATP hydrolysis activity"/>
    <property type="evidence" value="ECO:0007669"/>
    <property type="project" value="InterPro"/>
</dbReference>
<dbReference type="InterPro" id="IPR011704">
    <property type="entry name" value="ATPase_dyneun-rel_AAA"/>
</dbReference>
<dbReference type="AlphaFoldDB" id="A0A328WXD2"/>
<dbReference type="RefSeq" id="WP_112084475.1">
    <property type="nucleotide sequence ID" value="NZ_QLSV01000001.1"/>
</dbReference>
<gene>
    <name evidence="2" type="ORF">B0I10_10140</name>
</gene>
<dbReference type="GO" id="GO:0005524">
    <property type="term" value="F:ATP binding"/>
    <property type="evidence" value="ECO:0007669"/>
    <property type="project" value="InterPro"/>
</dbReference>
<dbReference type="PANTHER" id="PTHR37291:SF1">
    <property type="entry name" value="TYPE IV METHYL-DIRECTED RESTRICTION ENZYME ECOKMCRB SUBUNIT"/>
    <property type="match status" value="1"/>
</dbReference>
<proteinExistence type="predicted"/>
<dbReference type="PANTHER" id="PTHR37291">
    <property type="entry name" value="5-METHYLCYTOSINE-SPECIFIC RESTRICTION ENZYME B"/>
    <property type="match status" value="1"/>
</dbReference>
<evidence type="ECO:0000313" key="2">
    <source>
        <dbReference type="EMBL" id="RAR50872.1"/>
    </source>
</evidence>
<dbReference type="OrthoDB" id="9781481at2"/>
<reference evidence="2 3" key="1">
    <citation type="submission" date="2018-06" db="EMBL/GenBank/DDBJ databases">
        <title>Genomic Encyclopedia of Type Strains, Phase III (KMG-III): the genomes of soil and plant-associated and newly described type strains.</title>
        <authorList>
            <person name="Whitman W."/>
        </authorList>
    </citation>
    <scope>NUCLEOTIDE SEQUENCE [LARGE SCALE GENOMIC DNA]</scope>
    <source>
        <strain evidence="2 3">CGMCC 1.12504</strain>
    </source>
</reference>
<organism evidence="2 3">
    <name type="scientific">Flavobacterium lacus</name>
    <dbReference type="NCBI Taxonomy" id="1353778"/>
    <lineage>
        <taxon>Bacteria</taxon>
        <taxon>Pseudomonadati</taxon>
        <taxon>Bacteroidota</taxon>
        <taxon>Flavobacteriia</taxon>
        <taxon>Flavobacteriales</taxon>
        <taxon>Flavobacteriaceae</taxon>
        <taxon>Flavobacterium</taxon>
    </lineage>
</organism>
<keyword evidence="3" id="KW-1185">Reference proteome</keyword>
<accession>A0A328WXD2</accession>
<sequence length="704" mass="81750">MNYWHIQLHPDNRLSIVDLISILNTKKVIGLGEEWNDRNNNPVLDPQYFKKDMRIGDVVMVRDTVTPVALVKIESDAFIEKNIDEDFDWFKLRRKVSVLNFFEDSDKNTLDEILKKYGNKHIQAPGTLTFCQGDNATNKFIKVWHKKSIYKNIMESLKLSQERQDQIKLLWTKFKSDTKKGEEKYRTDEIAKLLNDWDIYRVKIINDTLTLEDFTNILNNPTATMPGGYLCNFLERTTKTVFGSSKPGNAENFEVKLNNDNDTYFIKSEKNHKATKVEAETYFNTNIKVLLKKIIEEKDPLKKIEIIDTANYSAKQILMKVAVLEHVSSFLSIYSTDVLNSLYEEFIEGDATGNLDKSHQIMTVSKKLLEIQEDNKYELTLLAWFLWQYSTANAIADKDNPNVIMYGPPGTGKTYAVINSLDFVCQGDSSRFEILQFHPSFTYEDFIEGIKPKGVSKDGNIRFELVNGVFKNFCIKAKKNPNKEYYFVVDEINRANLSSVFGETLSLLERDYRHDVSIADNTKNIIRTQYSSLIDELISENPLKKDLAYAIDNNVVKFGVPSNVFFIGMMNDVDKSIDAFDLALRRRFKWIRKDCDYDVVEEETKFKNKEDFNNIVYYKKACERLNNYISYDLGLGKSYEFGHSFFMKMKDIAKRKEITQNNMEVLFNLYLRPTLKEYLRAVFAESELDNKLNDALANFKAAIN</sequence>
<dbReference type="InterPro" id="IPR027417">
    <property type="entry name" value="P-loop_NTPase"/>
</dbReference>
<dbReference type="EMBL" id="QLSV01000001">
    <property type="protein sequence ID" value="RAR50872.1"/>
    <property type="molecule type" value="Genomic_DNA"/>
</dbReference>
<dbReference type="SUPFAM" id="SSF52540">
    <property type="entry name" value="P-loop containing nucleoside triphosphate hydrolases"/>
    <property type="match status" value="1"/>
</dbReference>
<dbReference type="Gene3D" id="3.40.50.300">
    <property type="entry name" value="P-loop containing nucleotide triphosphate hydrolases"/>
    <property type="match status" value="1"/>
</dbReference>
<evidence type="ECO:0000313" key="3">
    <source>
        <dbReference type="Proteomes" id="UP000249518"/>
    </source>
</evidence>
<comment type="caution">
    <text evidence="2">The sequence shown here is derived from an EMBL/GenBank/DDBJ whole genome shotgun (WGS) entry which is preliminary data.</text>
</comment>
<dbReference type="Proteomes" id="UP000249518">
    <property type="component" value="Unassembled WGS sequence"/>
</dbReference>
<name>A0A328WXD2_9FLAO</name>
<dbReference type="InterPro" id="IPR052934">
    <property type="entry name" value="Methyl-DNA_Rec/Restrict_Enz"/>
</dbReference>
<feature type="domain" description="ATPase dynein-related AAA" evidence="1">
    <location>
        <begin position="402"/>
        <end position="588"/>
    </location>
</feature>